<proteinExistence type="predicted"/>
<comment type="caution">
    <text evidence="1">The sequence shown here is derived from an EMBL/GenBank/DDBJ whole genome shotgun (WGS) entry which is preliminary data.</text>
</comment>
<keyword evidence="2" id="KW-1185">Reference proteome</keyword>
<dbReference type="Proteomes" id="UP000019183">
    <property type="component" value="Unassembled WGS sequence"/>
</dbReference>
<evidence type="ECO:0000313" key="1">
    <source>
        <dbReference type="EMBL" id="CDL09120.1"/>
    </source>
</evidence>
<evidence type="ECO:0000313" key="2">
    <source>
        <dbReference type="Proteomes" id="UP000019183"/>
    </source>
</evidence>
<sequence>MVDDIALRFIGRKAHCLRAVARDRQQGNHRLMDFTAVVHAAAAQYHTNFFIAFAPPCNSLKPVKKCRLTRYASHILLIHVTN</sequence>
<dbReference type="EMBL" id="CBWK010000310">
    <property type="protein sequence ID" value="CDL09120.1"/>
    <property type="molecule type" value="Genomic_DNA"/>
</dbReference>
<organism evidence="1 2">
    <name type="scientific">Klebsiella pneumoniae IS43</name>
    <dbReference type="NCBI Taxonomy" id="1432552"/>
    <lineage>
        <taxon>Bacteria</taxon>
        <taxon>Pseudomonadati</taxon>
        <taxon>Pseudomonadota</taxon>
        <taxon>Gammaproteobacteria</taxon>
        <taxon>Enterobacterales</taxon>
        <taxon>Enterobacteriaceae</taxon>
        <taxon>Klebsiella/Raoultella group</taxon>
        <taxon>Klebsiella</taxon>
        <taxon>Klebsiella pneumoniae complex</taxon>
    </lineage>
</organism>
<accession>W1DKC2</accession>
<reference evidence="1" key="1">
    <citation type="submission" date="2013-10" db="EMBL/GenBank/DDBJ databases">
        <title>Antibiotic resistance diversity of beta-lactamase producers in the General Hospital Vienna.</title>
        <authorList>
            <person name="Barisic I."/>
            <person name="Mitteregger D."/>
            <person name="Hirschl A.M."/>
            <person name="Noehammer C."/>
            <person name="Wiesinger-Mayr H."/>
        </authorList>
    </citation>
    <scope>NUCLEOTIDE SEQUENCE [LARGE SCALE GENOMIC DNA]</scope>
    <source>
        <strain evidence="1">IS43</strain>
    </source>
</reference>
<name>W1DKC2_KLEPN</name>
<protein>
    <submittedName>
        <fullName evidence="1">Uncharacterized protein</fullName>
    </submittedName>
</protein>
<dbReference type="AlphaFoldDB" id="W1DKC2"/>